<dbReference type="InterPro" id="IPR000620">
    <property type="entry name" value="EamA_dom"/>
</dbReference>
<feature type="transmembrane region" description="Helical" evidence="6">
    <location>
        <begin position="95"/>
        <end position="115"/>
    </location>
</feature>
<protein>
    <submittedName>
        <fullName evidence="8">DMT family transporter</fullName>
    </submittedName>
</protein>
<keyword evidence="9" id="KW-1185">Reference proteome</keyword>
<evidence type="ECO:0000256" key="6">
    <source>
        <dbReference type="SAM" id="Phobius"/>
    </source>
</evidence>
<dbReference type="InterPro" id="IPR037185">
    <property type="entry name" value="EmrE-like"/>
</dbReference>
<dbReference type="SUPFAM" id="SSF103481">
    <property type="entry name" value="Multidrug resistance efflux transporter EmrE"/>
    <property type="match status" value="2"/>
</dbReference>
<evidence type="ECO:0000259" key="7">
    <source>
        <dbReference type="Pfam" id="PF00892"/>
    </source>
</evidence>
<evidence type="ECO:0000313" key="9">
    <source>
        <dbReference type="Proteomes" id="UP000474757"/>
    </source>
</evidence>
<dbReference type="GO" id="GO:0016020">
    <property type="term" value="C:membrane"/>
    <property type="evidence" value="ECO:0007669"/>
    <property type="project" value="UniProtKB-SubCell"/>
</dbReference>
<dbReference type="Pfam" id="PF00892">
    <property type="entry name" value="EamA"/>
    <property type="match status" value="2"/>
</dbReference>
<proteinExistence type="inferred from homology"/>
<name>A0A6B2JP01_9RHOB</name>
<gene>
    <name evidence="8" type="ORF">GZA08_01590</name>
</gene>
<organism evidence="8 9">
    <name type="scientific">Pseudoroseicyclus tamaricis</name>
    <dbReference type="NCBI Taxonomy" id="2705421"/>
    <lineage>
        <taxon>Bacteria</taxon>
        <taxon>Pseudomonadati</taxon>
        <taxon>Pseudomonadota</taxon>
        <taxon>Alphaproteobacteria</taxon>
        <taxon>Rhodobacterales</taxon>
        <taxon>Paracoccaceae</taxon>
        <taxon>Pseudoroseicyclus</taxon>
    </lineage>
</organism>
<evidence type="ECO:0000256" key="2">
    <source>
        <dbReference type="ARBA" id="ARBA00007362"/>
    </source>
</evidence>
<comment type="similarity">
    <text evidence="2">Belongs to the EamA transporter family.</text>
</comment>
<dbReference type="RefSeq" id="WP_163889346.1">
    <property type="nucleotide sequence ID" value="NZ_JAAFYS010000001.1"/>
</dbReference>
<feature type="transmembrane region" description="Helical" evidence="6">
    <location>
        <begin position="38"/>
        <end position="55"/>
    </location>
</feature>
<evidence type="ECO:0000256" key="4">
    <source>
        <dbReference type="ARBA" id="ARBA00022989"/>
    </source>
</evidence>
<feature type="domain" description="EamA" evidence="7">
    <location>
        <begin position="155"/>
        <end position="290"/>
    </location>
</feature>
<evidence type="ECO:0000313" key="8">
    <source>
        <dbReference type="EMBL" id="NDU99664.1"/>
    </source>
</evidence>
<evidence type="ECO:0000256" key="1">
    <source>
        <dbReference type="ARBA" id="ARBA00004141"/>
    </source>
</evidence>
<reference evidence="8 9" key="1">
    <citation type="submission" date="2020-02" db="EMBL/GenBank/DDBJ databases">
        <title>Pseudoroseicyclus tamarix, sp. nov., isolated from offshore sediment of a Tamarix chinensis forest.</title>
        <authorList>
            <person name="Gai Y."/>
        </authorList>
    </citation>
    <scope>NUCLEOTIDE SEQUENCE [LARGE SCALE GENOMIC DNA]</scope>
    <source>
        <strain evidence="8 9">CLL3-39</strain>
    </source>
</reference>
<dbReference type="AlphaFoldDB" id="A0A6B2JP01"/>
<feature type="transmembrane region" description="Helical" evidence="6">
    <location>
        <begin position="127"/>
        <end position="150"/>
    </location>
</feature>
<dbReference type="Proteomes" id="UP000474757">
    <property type="component" value="Unassembled WGS sequence"/>
</dbReference>
<feature type="transmembrane region" description="Helical" evidence="6">
    <location>
        <begin position="185"/>
        <end position="206"/>
    </location>
</feature>
<feature type="transmembrane region" description="Helical" evidence="6">
    <location>
        <begin position="212"/>
        <end position="236"/>
    </location>
</feature>
<comment type="caution">
    <text evidence="8">The sequence shown here is derived from an EMBL/GenBank/DDBJ whole genome shotgun (WGS) entry which is preliminary data.</text>
</comment>
<dbReference type="PANTHER" id="PTHR32322:SF2">
    <property type="entry name" value="EAMA DOMAIN-CONTAINING PROTEIN"/>
    <property type="match status" value="1"/>
</dbReference>
<keyword evidence="5 6" id="KW-0472">Membrane</keyword>
<keyword evidence="3 6" id="KW-0812">Transmembrane</keyword>
<keyword evidence="4 6" id="KW-1133">Transmembrane helix</keyword>
<comment type="subcellular location">
    <subcellularLocation>
        <location evidence="1">Membrane</location>
        <topology evidence="1">Multi-pass membrane protein</topology>
    </subcellularLocation>
</comment>
<dbReference type="InterPro" id="IPR050638">
    <property type="entry name" value="AA-Vitamin_Transporters"/>
</dbReference>
<evidence type="ECO:0000256" key="5">
    <source>
        <dbReference type="ARBA" id="ARBA00023136"/>
    </source>
</evidence>
<dbReference type="EMBL" id="JAAGAB010000001">
    <property type="protein sequence ID" value="NDU99664.1"/>
    <property type="molecule type" value="Genomic_DNA"/>
</dbReference>
<dbReference type="PANTHER" id="PTHR32322">
    <property type="entry name" value="INNER MEMBRANE TRANSPORTER"/>
    <property type="match status" value="1"/>
</dbReference>
<feature type="transmembrane region" description="Helical" evidence="6">
    <location>
        <begin position="273"/>
        <end position="290"/>
    </location>
</feature>
<feature type="domain" description="EamA" evidence="7">
    <location>
        <begin position="7"/>
        <end position="139"/>
    </location>
</feature>
<sequence>MRPATQGHLAMLLFSALVAGSFPLGSMAAPHIAPAALNAIRFWCATLILAPIVLARHVRPRRLVPVAPWRHALLGGLFAIYFVTMFEGLKTAPPVSASAVFTLTPIMSAGFGWLLMRQRLTERMGLALLLGGLGALWVIFRADVGALLAFEVGRGEVIFFFGCASHALYTPMVRFLNRGESALKFTLPMLVAGAIILTIWGAPALLTTDYAALPAIVWITISYTAVFASATTFVLLQFATLRLPSAKVMAYTYLTPSWVILWTLALGDLLPPPLILAGVALSIAALVLLLRED</sequence>
<feature type="transmembrane region" description="Helical" evidence="6">
    <location>
        <begin position="156"/>
        <end position="173"/>
    </location>
</feature>
<accession>A0A6B2JP01</accession>
<feature type="transmembrane region" description="Helical" evidence="6">
    <location>
        <begin position="248"/>
        <end position="267"/>
    </location>
</feature>
<feature type="transmembrane region" description="Helical" evidence="6">
    <location>
        <begin position="67"/>
        <end position="89"/>
    </location>
</feature>
<evidence type="ECO:0000256" key="3">
    <source>
        <dbReference type="ARBA" id="ARBA00022692"/>
    </source>
</evidence>